<dbReference type="InterPro" id="IPR006008">
    <property type="entry name" value="YciB"/>
</dbReference>
<dbReference type="KEGG" id="pphr:APZ00_07400"/>
<keyword evidence="4 5" id="KW-0472">Membrane</keyword>
<dbReference type="NCBIfam" id="TIGR00997">
    <property type="entry name" value="ispZ"/>
    <property type="match status" value="1"/>
</dbReference>
<organism evidence="6 7">
    <name type="scientific">Pannonibacter phragmitetus</name>
    <dbReference type="NCBI Taxonomy" id="121719"/>
    <lineage>
        <taxon>Bacteria</taxon>
        <taxon>Pseudomonadati</taxon>
        <taxon>Pseudomonadota</taxon>
        <taxon>Alphaproteobacteria</taxon>
        <taxon>Hyphomicrobiales</taxon>
        <taxon>Stappiaceae</taxon>
        <taxon>Pannonibacter</taxon>
    </lineage>
</organism>
<evidence type="ECO:0000256" key="1">
    <source>
        <dbReference type="ARBA" id="ARBA00022475"/>
    </source>
</evidence>
<gene>
    <name evidence="5" type="primary">yciB</name>
    <name evidence="6" type="ORF">APZ00_07400</name>
</gene>
<dbReference type="PANTHER" id="PTHR36917">
    <property type="entry name" value="INTRACELLULAR SEPTATION PROTEIN A-RELATED"/>
    <property type="match status" value="1"/>
</dbReference>
<dbReference type="eggNOG" id="COG2917">
    <property type="taxonomic scope" value="Bacteria"/>
</dbReference>
<evidence type="ECO:0000256" key="3">
    <source>
        <dbReference type="ARBA" id="ARBA00022989"/>
    </source>
</evidence>
<evidence type="ECO:0000256" key="2">
    <source>
        <dbReference type="ARBA" id="ARBA00022692"/>
    </source>
</evidence>
<feature type="transmembrane region" description="Helical" evidence="5">
    <location>
        <begin position="148"/>
        <end position="165"/>
    </location>
</feature>
<feature type="transmembrane region" description="Helical" evidence="5">
    <location>
        <begin position="82"/>
        <end position="101"/>
    </location>
</feature>
<keyword evidence="3 5" id="KW-1133">Transmembrane helix</keyword>
<keyword evidence="2 5" id="KW-0812">Transmembrane</keyword>
<evidence type="ECO:0000256" key="5">
    <source>
        <dbReference type="HAMAP-Rule" id="MF_00189"/>
    </source>
</evidence>
<evidence type="ECO:0000256" key="4">
    <source>
        <dbReference type="ARBA" id="ARBA00023136"/>
    </source>
</evidence>
<dbReference type="Proteomes" id="UP000064921">
    <property type="component" value="Chromosome"/>
</dbReference>
<feature type="transmembrane region" description="Helical" evidence="5">
    <location>
        <begin position="15"/>
        <end position="34"/>
    </location>
</feature>
<name>A0A0U3FL63_9HYPH</name>
<dbReference type="Pfam" id="PF04279">
    <property type="entry name" value="IspA"/>
    <property type="match status" value="1"/>
</dbReference>
<feature type="transmembrane region" description="Helical" evidence="5">
    <location>
        <begin position="177"/>
        <end position="198"/>
    </location>
</feature>
<accession>A0A0U3FL63</accession>
<evidence type="ECO:0000313" key="6">
    <source>
        <dbReference type="EMBL" id="ALV26926.1"/>
    </source>
</evidence>
<keyword evidence="5" id="KW-0997">Cell inner membrane</keyword>
<dbReference type="NCBIfam" id="NF001323">
    <property type="entry name" value="PRK00259.1-1"/>
    <property type="match status" value="1"/>
</dbReference>
<comment type="subcellular location">
    <subcellularLocation>
        <location evidence="5">Cell inner membrane</location>
        <topology evidence="5">Multi-pass membrane protein</topology>
    </subcellularLocation>
</comment>
<dbReference type="STRING" id="121719.APZ00_07400"/>
<dbReference type="HAMAP" id="MF_00189">
    <property type="entry name" value="YciB"/>
    <property type="match status" value="1"/>
</dbReference>
<feature type="transmembrane region" description="Helical" evidence="5">
    <location>
        <begin position="113"/>
        <end position="136"/>
    </location>
</feature>
<keyword evidence="1 5" id="KW-1003">Cell membrane</keyword>
<dbReference type="AlphaFoldDB" id="A0A0U3FL63"/>
<reference evidence="6 7" key="1">
    <citation type="submission" date="2015-10" db="EMBL/GenBank/DDBJ databases">
        <title>The world's first case of liver abscess caused by Pannonibacter phragmitetus.</title>
        <authorList>
            <person name="Ming D."/>
            <person name="Wang M."/>
            <person name="Zhou Y."/>
            <person name="Jiang T."/>
            <person name="Hu S."/>
        </authorList>
    </citation>
    <scope>NUCLEOTIDE SEQUENCE [LARGE SCALE GENOMIC DNA]</scope>
    <source>
        <strain evidence="6 7">31801</strain>
    </source>
</reference>
<evidence type="ECO:0000313" key="7">
    <source>
        <dbReference type="Proteomes" id="UP000064921"/>
    </source>
</evidence>
<comment type="function">
    <text evidence="5">Plays a role in cell envelope biogenesis, maintenance of cell envelope integrity and membrane homeostasis.</text>
</comment>
<dbReference type="GO" id="GO:0005886">
    <property type="term" value="C:plasma membrane"/>
    <property type="evidence" value="ECO:0007669"/>
    <property type="project" value="UniProtKB-SubCell"/>
</dbReference>
<feature type="transmembrane region" description="Helical" evidence="5">
    <location>
        <begin position="55"/>
        <end position="76"/>
    </location>
</feature>
<keyword evidence="7" id="KW-1185">Reference proteome</keyword>
<comment type="similarity">
    <text evidence="5">Belongs to the YciB family.</text>
</comment>
<sequence>MEFERAPNDPAHKDMAPLLKLALELGPLAVFFLFNTRGEQIAAAFPALSVFGAPIFLATAAFMVAIAISLAVSLYLTRRLPVMPLVSGIIVFVFGALTLWLHDDLFIKLKPTIINTLFGVILLGGLFFGKSLLGYVFDSAFRLTDEGWRILTLRWGLFFLALAVLNEVIWRSFSTDFWVSFKVFGMMPITLIFTMTQLPLIQRHALPEEGSGKTDA</sequence>
<dbReference type="EMBL" id="CP013068">
    <property type="protein sequence ID" value="ALV26926.1"/>
    <property type="molecule type" value="Genomic_DNA"/>
</dbReference>
<dbReference type="RefSeq" id="WP_058898532.1">
    <property type="nucleotide sequence ID" value="NZ_CP013068.1"/>
</dbReference>
<proteinExistence type="inferred from homology"/>
<protein>
    <recommendedName>
        <fullName evidence="5">Inner membrane-spanning protein YciB</fullName>
    </recommendedName>
</protein>
<dbReference type="PANTHER" id="PTHR36917:SF1">
    <property type="entry name" value="INNER MEMBRANE-SPANNING PROTEIN YCIB"/>
    <property type="match status" value="1"/>
</dbReference>